<reference evidence="1" key="1">
    <citation type="submission" date="2021-02" db="EMBL/GenBank/DDBJ databases">
        <authorList>
            <person name="Nowell W R."/>
        </authorList>
    </citation>
    <scope>NUCLEOTIDE SEQUENCE</scope>
</reference>
<dbReference type="EMBL" id="CAJNOW010011281">
    <property type="protein sequence ID" value="CAF1595908.1"/>
    <property type="molecule type" value="Genomic_DNA"/>
</dbReference>
<evidence type="ECO:0000313" key="3">
    <source>
        <dbReference type="EMBL" id="CAF4152182.1"/>
    </source>
</evidence>
<dbReference type="Proteomes" id="UP000663834">
    <property type="component" value="Unassembled WGS sequence"/>
</dbReference>
<dbReference type="EMBL" id="CAJNOV010003208">
    <property type="protein sequence ID" value="CAF1131442.1"/>
    <property type="molecule type" value="Genomic_DNA"/>
</dbReference>
<evidence type="ECO:0000313" key="4">
    <source>
        <dbReference type="EMBL" id="CAF4450357.1"/>
    </source>
</evidence>
<dbReference type="EMBL" id="CAJOBJ010010143">
    <property type="protein sequence ID" value="CAF4152182.1"/>
    <property type="molecule type" value="Genomic_DNA"/>
</dbReference>
<proteinExistence type="predicted"/>
<dbReference type="AlphaFoldDB" id="A0A814REZ5"/>
<sequence>MSLYTTGAVTMNSMPKKAPSTMSQITDVMSLQTTSIHSTTISTVAALSMMESTKVNTVVSTMLMSGLKSNTMPITNRDADYTTVNEVGTSSYVNPMTTIEVTAGNTVTSNAGCSLTQSGS</sequence>
<gene>
    <name evidence="4" type="ORF">BYL167_LOCUS33729</name>
    <name evidence="1" type="ORF">CJN711_LOCUS8576</name>
    <name evidence="3" type="ORF">GIL414_LOCUS19574</name>
    <name evidence="2" type="ORF">KQP761_LOCUS21711</name>
</gene>
<name>A0A814REZ5_9BILA</name>
<accession>A0A814REZ5</accession>
<protein>
    <submittedName>
        <fullName evidence="1">Uncharacterized protein</fullName>
    </submittedName>
</protein>
<dbReference type="Proteomes" id="UP000681967">
    <property type="component" value="Unassembled WGS sequence"/>
</dbReference>
<dbReference type="EMBL" id="CAJOBH010066364">
    <property type="protein sequence ID" value="CAF4450357.1"/>
    <property type="molecule type" value="Genomic_DNA"/>
</dbReference>
<evidence type="ECO:0000313" key="5">
    <source>
        <dbReference type="Proteomes" id="UP000663855"/>
    </source>
</evidence>
<dbReference type="Proteomes" id="UP000663855">
    <property type="component" value="Unassembled WGS sequence"/>
</dbReference>
<comment type="caution">
    <text evidence="1">The sequence shown here is derived from an EMBL/GenBank/DDBJ whole genome shotgun (WGS) entry which is preliminary data.</text>
</comment>
<evidence type="ECO:0000313" key="2">
    <source>
        <dbReference type="EMBL" id="CAF1595908.1"/>
    </source>
</evidence>
<dbReference type="Proteomes" id="UP000681720">
    <property type="component" value="Unassembled WGS sequence"/>
</dbReference>
<organism evidence="1 5">
    <name type="scientific">Rotaria magnacalcarata</name>
    <dbReference type="NCBI Taxonomy" id="392030"/>
    <lineage>
        <taxon>Eukaryota</taxon>
        <taxon>Metazoa</taxon>
        <taxon>Spiralia</taxon>
        <taxon>Gnathifera</taxon>
        <taxon>Rotifera</taxon>
        <taxon>Eurotatoria</taxon>
        <taxon>Bdelloidea</taxon>
        <taxon>Philodinida</taxon>
        <taxon>Philodinidae</taxon>
        <taxon>Rotaria</taxon>
    </lineage>
</organism>
<evidence type="ECO:0000313" key="1">
    <source>
        <dbReference type="EMBL" id="CAF1131442.1"/>
    </source>
</evidence>